<evidence type="ECO:0000259" key="10">
    <source>
        <dbReference type="Pfam" id="PF14691"/>
    </source>
</evidence>
<sequence length="453" mass="48035">MERLETGIRAGRLSSAEYEANFSDLHPRLDNHEALVAADRCYFCYDAPCMTACPTSIDIPLFIRQISTGNPLGSAKTIFDQNILGGMCARVCPTEELCEQACVRNTAEERPVEIGRLQRYATDAAMEAGKQFYRRAEPTGKKIAVVGAGPAGLAAAHRLAVKGNEVVIYDAKPKSGGLNEYGIATYKAVDDFAQKEVDYVLSIGGIKVKHDQQLGRDFSLADLQSQYDAVFLGLGLAGVNALRVDNENLPGVDDAVDFIAALRQARNKGDIAIGRRVVVLGGGMTAIDAAVQAKLLGAEEVTICYRRGKEHMNASEFEQDLATSKGVIIRHWLAPKSILSQDGKVAAIEVEYTSLVDGRLTGTGETGVIAADHILKAIGQTFETSGLGALRMEAGRIAVDAEGRTSVDGVWAGGDCVFGGEDLTVSAVAHGRDAAESIHRALTAAAAPAVAVA</sequence>
<evidence type="ECO:0000256" key="7">
    <source>
        <dbReference type="ARBA" id="ARBA00049714"/>
    </source>
</evidence>
<accession>A0ABS7H5E4</accession>
<name>A0ABS7H5E4_9HYPH</name>
<evidence type="ECO:0000259" key="9">
    <source>
        <dbReference type="Pfam" id="PF07992"/>
    </source>
</evidence>
<evidence type="ECO:0000256" key="1">
    <source>
        <dbReference type="ARBA" id="ARBA00023002"/>
    </source>
</evidence>
<comment type="catalytic activity">
    <reaction evidence="4">
        <text>5,6-dihydrothymine + NAD(+) = thymine + NADH + H(+)</text>
        <dbReference type="Rhea" id="RHEA:28791"/>
        <dbReference type="ChEBI" id="CHEBI:15378"/>
        <dbReference type="ChEBI" id="CHEBI:17821"/>
        <dbReference type="ChEBI" id="CHEBI:27468"/>
        <dbReference type="ChEBI" id="CHEBI:57540"/>
        <dbReference type="ChEBI" id="CHEBI:57945"/>
        <dbReference type="EC" id="1.3.1.1"/>
    </reaction>
</comment>
<dbReference type="InterPro" id="IPR036188">
    <property type="entry name" value="FAD/NAD-bd_sf"/>
</dbReference>
<protein>
    <recommendedName>
        <fullName evidence="8">dihydrouracil dehydrogenase (NAD(+))</fullName>
        <ecNumber evidence="8">1.3.1.1</ecNumber>
    </recommendedName>
    <alternativeName>
        <fullName evidence="3">Dihydrothymine dehydrogenase</fullName>
    </alternativeName>
    <alternativeName>
        <fullName evidence="2">Dihydrouracil dehydrogenase</fullName>
    </alternativeName>
</protein>
<comment type="function">
    <text evidence="6">Involved in pyrimidine base degradation. Catalyzes physiologically the reduction of uracil to 5,6-dihydrouracil (DHU) by using NADH as a specific cosubstrate. It also catalyzes the reverse reaction and the reduction of thymine to 5,6-dihydrothymine (DHT).</text>
</comment>
<dbReference type="InterPro" id="IPR009051">
    <property type="entry name" value="Helical_ferredxn"/>
</dbReference>
<organism evidence="11 12">
    <name type="scientific">Rhizobium mesosinicum</name>
    <dbReference type="NCBI Taxonomy" id="335017"/>
    <lineage>
        <taxon>Bacteria</taxon>
        <taxon>Pseudomonadati</taxon>
        <taxon>Pseudomonadota</taxon>
        <taxon>Alphaproteobacteria</taxon>
        <taxon>Hyphomicrobiales</taxon>
        <taxon>Rhizobiaceae</taxon>
        <taxon>Rhizobium/Agrobacterium group</taxon>
        <taxon>Rhizobium</taxon>
    </lineage>
</organism>
<evidence type="ECO:0000256" key="5">
    <source>
        <dbReference type="ARBA" id="ARBA00048792"/>
    </source>
</evidence>
<dbReference type="EC" id="1.3.1.1" evidence="8"/>
<dbReference type="PANTHER" id="PTHR43073">
    <property type="entry name" value="DIHYDROPYRIMIDINE DEHYDROGENASE [NADP(+)]"/>
    <property type="match status" value="1"/>
</dbReference>
<dbReference type="SUPFAM" id="SSF46548">
    <property type="entry name" value="alpha-helical ferredoxin"/>
    <property type="match status" value="1"/>
</dbReference>
<evidence type="ECO:0000313" key="12">
    <source>
        <dbReference type="Proteomes" id="UP000717752"/>
    </source>
</evidence>
<comment type="catalytic activity">
    <reaction evidence="5">
        <text>5,6-dihydrouracil + NAD(+) = uracil + NADH + H(+)</text>
        <dbReference type="Rhea" id="RHEA:20189"/>
        <dbReference type="ChEBI" id="CHEBI:15378"/>
        <dbReference type="ChEBI" id="CHEBI:15901"/>
        <dbReference type="ChEBI" id="CHEBI:17568"/>
        <dbReference type="ChEBI" id="CHEBI:57540"/>
        <dbReference type="ChEBI" id="CHEBI:57945"/>
        <dbReference type="EC" id="1.3.1.1"/>
    </reaction>
</comment>
<feature type="domain" description="Dihydroprymidine dehydrogenase" evidence="10">
    <location>
        <begin position="20"/>
        <end position="129"/>
    </location>
</feature>
<dbReference type="InterPro" id="IPR023753">
    <property type="entry name" value="FAD/NAD-binding_dom"/>
</dbReference>
<dbReference type="RefSeq" id="WP_220337954.1">
    <property type="nucleotide sequence ID" value="NZ_JAEUAK010000018.1"/>
</dbReference>
<comment type="caution">
    <text evidence="11">The sequence shown here is derived from an EMBL/GenBank/DDBJ whole genome shotgun (WGS) entry which is preliminary data.</text>
</comment>
<gene>
    <name evidence="11" type="ORF">JNB85_29535</name>
</gene>
<evidence type="ECO:0000256" key="4">
    <source>
        <dbReference type="ARBA" id="ARBA00047685"/>
    </source>
</evidence>
<dbReference type="Proteomes" id="UP000717752">
    <property type="component" value="Unassembled WGS sequence"/>
</dbReference>
<dbReference type="Gene3D" id="1.10.1060.10">
    <property type="entry name" value="Alpha-helical ferredoxin"/>
    <property type="match status" value="1"/>
</dbReference>
<dbReference type="SUPFAM" id="SSF51971">
    <property type="entry name" value="Nucleotide-binding domain"/>
    <property type="match status" value="1"/>
</dbReference>
<dbReference type="PRINTS" id="PR00368">
    <property type="entry name" value="FADPNR"/>
</dbReference>
<dbReference type="PRINTS" id="PR00469">
    <property type="entry name" value="PNDRDTASEII"/>
</dbReference>
<feature type="domain" description="FAD/NAD(P)-binding" evidence="9">
    <location>
        <begin position="142"/>
        <end position="431"/>
    </location>
</feature>
<evidence type="ECO:0000256" key="8">
    <source>
        <dbReference type="ARBA" id="ARBA00049728"/>
    </source>
</evidence>
<dbReference type="Gene3D" id="3.50.50.60">
    <property type="entry name" value="FAD/NAD(P)-binding domain"/>
    <property type="match status" value="2"/>
</dbReference>
<dbReference type="Pfam" id="PF14691">
    <property type="entry name" value="Fer4_20"/>
    <property type="match status" value="1"/>
</dbReference>
<evidence type="ECO:0000256" key="6">
    <source>
        <dbReference type="ARBA" id="ARBA00049578"/>
    </source>
</evidence>
<evidence type="ECO:0000313" key="11">
    <source>
        <dbReference type="EMBL" id="MBW9056559.1"/>
    </source>
</evidence>
<dbReference type="PANTHER" id="PTHR43073:SF2">
    <property type="entry name" value="DIHYDROPYRIMIDINE DEHYDROGENASE [NADP(+)]"/>
    <property type="match status" value="1"/>
</dbReference>
<keyword evidence="1" id="KW-0560">Oxidoreductase</keyword>
<dbReference type="Pfam" id="PF07992">
    <property type="entry name" value="Pyr_redox_2"/>
    <property type="match status" value="1"/>
</dbReference>
<comment type="subunit">
    <text evidence="7">Heterotetramer of 2 PreA and 2 PreT subunits.</text>
</comment>
<evidence type="ECO:0000256" key="3">
    <source>
        <dbReference type="ARBA" id="ARBA00032722"/>
    </source>
</evidence>
<dbReference type="EMBL" id="JAEUAK010000018">
    <property type="protein sequence ID" value="MBW9056559.1"/>
    <property type="molecule type" value="Genomic_DNA"/>
</dbReference>
<evidence type="ECO:0000256" key="2">
    <source>
        <dbReference type="ARBA" id="ARBA00030119"/>
    </source>
</evidence>
<dbReference type="InterPro" id="IPR028261">
    <property type="entry name" value="DPD_II"/>
</dbReference>
<proteinExistence type="predicted"/>
<keyword evidence="12" id="KW-1185">Reference proteome</keyword>
<reference evidence="11 12" key="1">
    <citation type="journal article" date="2021" name="MBio">
        <title>Poor Competitiveness of Bradyrhizobium in Pigeon Pea Root Colonization in Indian Soils.</title>
        <authorList>
            <person name="Chalasani D."/>
            <person name="Basu A."/>
            <person name="Pullabhotla S.V.S.R.N."/>
            <person name="Jorrin B."/>
            <person name="Neal A.L."/>
            <person name="Poole P.S."/>
            <person name="Podile A.R."/>
            <person name="Tkacz A."/>
        </authorList>
    </citation>
    <scope>NUCLEOTIDE SEQUENCE [LARGE SCALE GENOMIC DNA]</scope>
    <source>
        <strain evidence="11 12">HU56</strain>
    </source>
</reference>